<keyword evidence="10 13" id="KW-1133">Transmembrane helix</keyword>
<dbReference type="Gene3D" id="3.30.565.10">
    <property type="entry name" value="Histidine kinase-like ATPase, C-terminal domain"/>
    <property type="match status" value="1"/>
</dbReference>
<feature type="domain" description="Signal transduction histidine kinase HWE region" evidence="14">
    <location>
        <begin position="165"/>
        <end position="246"/>
    </location>
</feature>
<evidence type="ECO:0000256" key="9">
    <source>
        <dbReference type="ARBA" id="ARBA00022840"/>
    </source>
</evidence>
<evidence type="ECO:0000256" key="10">
    <source>
        <dbReference type="ARBA" id="ARBA00022989"/>
    </source>
</evidence>
<name>A0A7W6FU34_9HYPH</name>
<evidence type="ECO:0000256" key="6">
    <source>
        <dbReference type="ARBA" id="ARBA00022692"/>
    </source>
</evidence>
<dbReference type="RefSeq" id="WP_175526715.1">
    <property type="nucleotide sequence ID" value="NZ_FOOA01000001.1"/>
</dbReference>
<evidence type="ECO:0000256" key="12">
    <source>
        <dbReference type="ARBA" id="ARBA00023136"/>
    </source>
</evidence>
<feature type="transmembrane region" description="Helical" evidence="13">
    <location>
        <begin position="75"/>
        <end position="91"/>
    </location>
</feature>
<proteinExistence type="predicted"/>
<keyword evidence="6 13" id="KW-0812">Transmembrane</keyword>
<sequence length="355" mass="38601">MGPDEEAGDRHRMVSEAAKRVRSSPLSAWSLACVAFGLALGLRFGFDHILPAGFPYLTFFPAVILTAFFAGPRPGLVCAIACGLSAWFWFIPPFGSFTLGTPVLIALAFYVFVVGVDIALIEAMHGAVRRLEAERAINQQLLAQQKLHLEESQAQQRQQRVLQRELSHRMKNTLAMVQAVVSQSLRNATDPKEAATMASARIQALARAQDMLTATDWAASDVKAIVEASIAPHVDDPARLRLAGPRVDLDARHALGLALAIHELATNATKYGALSADGGHIAVSWDVGEGERFSFEWREEGGPSVSEPNRRGFGSRLTERVVPGYFQGHAQTEFAPRGLVYQLDGSLAADRHDHS</sequence>
<dbReference type="EMBL" id="JACIDO010000001">
    <property type="protein sequence ID" value="MBB3934592.1"/>
    <property type="molecule type" value="Genomic_DNA"/>
</dbReference>
<feature type="transmembrane region" description="Helical" evidence="13">
    <location>
        <begin position="26"/>
        <end position="46"/>
    </location>
</feature>
<evidence type="ECO:0000313" key="16">
    <source>
        <dbReference type="Proteomes" id="UP000531216"/>
    </source>
</evidence>
<keyword evidence="12 13" id="KW-0472">Membrane</keyword>
<keyword evidence="5" id="KW-0808">Transferase</keyword>
<evidence type="ECO:0000256" key="7">
    <source>
        <dbReference type="ARBA" id="ARBA00022741"/>
    </source>
</evidence>
<dbReference type="GO" id="GO:0004673">
    <property type="term" value="F:protein histidine kinase activity"/>
    <property type="evidence" value="ECO:0007669"/>
    <property type="project" value="UniProtKB-EC"/>
</dbReference>
<comment type="subcellular location">
    <subcellularLocation>
        <location evidence="2">Membrane</location>
        <topology evidence="2">Multi-pass membrane protein</topology>
    </subcellularLocation>
</comment>
<evidence type="ECO:0000256" key="3">
    <source>
        <dbReference type="ARBA" id="ARBA00012438"/>
    </source>
</evidence>
<keyword evidence="4" id="KW-0597">Phosphoprotein</keyword>
<evidence type="ECO:0000313" key="15">
    <source>
        <dbReference type="EMBL" id="MBB3934592.1"/>
    </source>
</evidence>
<evidence type="ECO:0000256" key="1">
    <source>
        <dbReference type="ARBA" id="ARBA00000085"/>
    </source>
</evidence>
<dbReference type="InterPro" id="IPR011102">
    <property type="entry name" value="Sig_transdc_His_kinase_HWE"/>
</dbReference>
<evidence type="ECO:0000256" key="13">
    <source>
        <dbReference type="SAM" id="Phobius"/>
    </source>
</evidence>
<gene>
    <name evidence="15" type="ORF">GGR05_000703</name>
</gene>
<dbReference type="GO" id="GO:0005524">
    <property type="term" value="F:ATP binding"/>
    <property type="evidence" value="ECO:0007669"/>
    <property type="project" value="UniProtKB-KW"/>
</dbReference>
<evidence type="ECO:0000259" key="14">
    <source>
        <dbReference type="SMART" id="SM00911"/>
    </source>
</evidence>
<protein>
    <recommendedName>
        <fullName evidence="3">histidine kinase</fullName>
        <ecNumber evidence="3">2.7.13.3</ecNumber>
    </recommendedName>
</protein>
<dbReference type="InterPro" id="IPR038318">
    <property type="entry name" value="KdpD_sf"/>
</dbReference>
<keyword evidence="7" id="KW-0547">Nucleotide-binding</keyword>
<evidence type="ECO:0000256" key="4">
    <source>
        <dbReference type="ARBA" id="ARBA00022553"/>
    </source>
</evidence>
<dbReference type="SMART" id="SM00911">
    <property type="entry name" value="HWE_HK"/>
    <property type="match status" value="1"/>
</dbReference>
<dbReference type="Pfam" id="PF07536">
    <property type="entry name" value="HWE_HK"/>
    <property type="match status" value="1"/>
</dbReference>
<evidence type="ECO:0000256" key="2">
    <source>
        <dbReference type="ARBA" id="ARBA00004141"/>
    </source>
</evidence>
<evidence type="ECO:0000256" key="11">
    <source>
        <dbReference type="ARBA" id="ARBA00023012"/>
    </source>
</evidence>
<comment type="caution">
    <text evidence="15">The sequence shown here is derived from an EMBL/GenBank/DDBJ whole genome shotgun (WGS) entry which is preliminary data.</text>
</comment>
<keyword evidence="16" id="KW-1185">Reference proteome</keyword>
<reference evidence="15 16" key="1">
    <citation type="submission" date="2020-08" db="EMBL/GenBank/DDBJ databases">
        <title>Genomic Encyclopedia of Type Strains, Phase IV (KMG-IV): sequencing the most valuable type-strain genomes for metagenomic binning, comparative biology and taxonomic classification.</title>
        <authorList>
            <person name="Goeker M."/>
        </authorList>
    </citation>
    <scope>NUCLEOTIDE SEQUENCE [LARGE SCALE GENOMIC DNA]</scope>
    <source>
        <strain evidence="15 16">DSM 25024</strain>
    </source>
</reference>
<organism evidence="15 16">
    <name type="scientific">Aureimonas phyllosphaerae</name>
    <dbReference type="NCBI Taxonomy" id="1166078"/>
    <lineage>
        <taxon>Bacteria</taxon>
        <taxon>Pseudomonadati</taxon>
        <taxon>Pseudomonadota</taxon>
        <taxon>Alphaproteobacteria</taxon>
        <taxon>Hyphomicrobiales</taxon>
        <taxon>Aurantimonadaceae</taxon>
        <taxon>Aureimonas</taxon>
    </lineage>
</organism>
<dbReference type="PANTHER" id="PTHR41523">
    <property type="entry name" value="TWO-COMPONENT SYSTEM SENSOR PROTEIN"/>
    <property type="match status" value="1"/>
</dbReference>
<keyword evidence="8 15" id="KW-0418">Kinase</keyword>
<dbReference type="Proteomes" id="UP000531216">
    <property type="component" value="Unassembled WGS sequence"/>
</dbReference>
<dbReference type="PANTHER" id="PTHR41523:SF7">
    <property type="entry name" value="HISTIDINE KINASE"/>
    <property type="match status" value="1"/>
</dbReference>
<keyword evidence="11" id="KW-0902">Two-component regulatory system</keyword>
<dbReference type="GO" id="GO:0000160">
    <property type="term" value="P:phosphorelay signal transduction system"/>
    <property type="evidence" value="ECO:0007669"/>
    <property type="project" value="UniProtKB-KW"/>
</dbReference>
<dbReference type="AlphaFoldDB" id="A0A7W6FU34"/>
<keyword evidence="9" id="KW-0067">ATP-binding</keyword>
<evidence type="ECO:0000256" key="8">
    <source>
        <dbReference type="ARBA" id="ARBA00022777"/>
    </source>
</evidence>
<feature type="transmembrane region" description="Helical" evidence="13">
    <location>
        <begin position="52"/>
        <end position="70"/>
    </location>
</feature>
<dbReference type="Pfam" id="PF13493">
    <property type="entry name" value="DUF4118"/>
    <property type="match status" value="1"/>
</dbReference>
<dbReference type="Gene3D" id="1.20.120.620">
    <property type="entry name" value="Backbone structure of the membrane domain of e. Coli histidine kinase receptor kdpd"/>
    <property type="match status" value="1"/>
</dbReference>
<comment type="catalytic activity">
    <reaction evidence="1">
        <text>ATP + protein L-histidine = ADP + protein N-phospho-L-histidine.</text>
        <dbReference type="EC" id="2.7.13.3"/>
    </reaction>
</comment>
<accession>A0A7W6FU34</accession>
<dbReference type="EC" id="2.7.13.3" evidence="3"/>
<evidence type="ECO:0000256" key="5">
    <source>
        <dbReference type="ARBA" id="ARBA00022679"/>
    </source>
</evidence>
<dbReference type="InterPro" id="IPR036890">
    <property type="entry name" value="HATPase_C_sf"/>
</dbReference>
<feature type="transmembrane region" description="Helical" evidence="13">
    <location>
        <begin position="103"/>
        <end position="121"/>
    </location>
</feature>
<dbReference type="GO" id="GO:0016020">
    <property type="term" value="C:membrane"/>
    <property type="evidence" value="ECO:0007669"/>
    <property type="project" value="UniProtKB-SubCell"/>
</dbReference>
<dbReference type="InterPro" id="IPR025201">
    <property type="entry name" value="KdpD_TM"/>
</dbReference>